<dbReference type="PANTHER" id="PTHR22600">
    <property type="entry name" value="BETA-HEXOSAMINIDASE"/>
    <property type="match status" value="1"/>
</dbReference>
<organism evidence="7 8">
    <name type="scientific">Cymbomonas tetramitiformis</name>
    <dbReference type="NCBI Taxonomy" id="36881"/>
    <lineage>
        <taxon>Eukaryota</taxon>
        <taxon>Viridiplantae</taxon>
        <taxon>Chlorophyta</taxon>
        <taxon>Pyramimonadophyceae</taxon>
        <taxon>Pyramimonadales</taxon>
        <taxon>Pyramimonadaceae</taxon>
        <taxon>Cymbomonas</taxon>
    </lineage>
</organism>
<dbReference type="Pfam" id="PF00728">
    <property type="entry name" value="Glyco_hydro_20"/>
    <property type="match status" value="1"/>
</dbReference>
<dbReference type="InterPro" id="IPR025705">
    <property type="entry name" value="Beta_hexosaminidase_sua/sub"/>
</dbReference>
<dbReference type="GO" id="GO:0030203">
    <property type="term" value="P:glycosaminoglycan metabolic process"/>
    <property type="evidence" value="ECO:0007669"/>
    <property type="project" value="TreeGrafter"/>
</dbReference>
<dbReference type="EMBL" id="LGRX02014638">
    <property type="protein sequence ID" value="KAK3264304.1"/>
    <property type="molecule type" value="Genomic_DNA"/>
</dbReference>
<evidence type="ECO:0000256" key="5">
    <source>
        <dbReference type="PIRSR" id="PIRSR625705-1"/>
    </source>
</evidence>
<dbReference type="PANTHER" id="PTHR22600:SF57">
    <property type="entry name" value="BETA-N-ACETYLHEXOSAMINIDASE"/>
    <property type="match status" value="1"/>
</dbReference>
<dbReference type="GO" id="GO:0005975">
    <property type="term" value="P:carbohydrate metabolic process"/>
    <property type="evidence" value="ECO:0007669"/>
    <property type="project" value="InterPro"/>
</dbReference>
<gene>
    <name evidence="7" type="ORF">CYMTET_26945</name>
</gene>
<evidence type="ECO:0000313" key="8">
    <source>
        <dbReference type="Proteomes" id="UP001190700"/>
    </source>
</evidence>
<dbReference type="Proteomes" id="UP001190700">
    <property type="component" value="Unassembled WGS sequence"/>
</dbReference>
<dbReference type="GO" id="GO:0004563">
    <property type="term" value="F:beta-N-acetylhexosaminidase activity"/>
    <property type="evidence" value="ECO:0007669"/>
    <property type="project" value="UniProtKB-EC"/>
</dbReference>
<dbReference type="EC" id="3.2.1.52" evidence="3"/>
<evidence type="ECO:0000256" key="3">
    <source>
        <dbReference type="ARBA" id="ARBA00012663"/>
    </source>
</evidence>
<keyword evidence="4" id="KW-0378">Hydrolase</keyword>
<accession>A0AAE0KXM8</accession>
<evidence type="ECO:0000256" key="4">
    <source>
        <dbReference type="ARBA" id="ARBA00022801"/>
    </source>
</evidence>
<dbReference type="InterPro" id="IPR017853">
    <property type="entry name" value="GH"/>
</dbReference>
<evidence type="ECO:0000259" key="6">
    <source>
        <dbReference type="Pfam" id="PF00728"/>
    </source>
</evidence>
<dbReference type="AlphaFoldDB" id="A0AAE0KXM8"/>
<evidence type="ECO:0000313" key="7">
    <source>
        <dbReference type="EMBL" id="KAK3264304.1"/>
    </source>
</evidence>
<dbReference type="SUPFAM" id="SSF51445">
    <property type="entry name" value="(Trans)glycosidases"/>
    <property type="match status" value="1"/>
</dbReference>
<dbReference type="Gene3D" id="3.20.20.80">
    <property type="entry name" value="Glycosidases"/>
    <property type="match status" value="1"/>
</dbReference>
<feature type="active site" description="Proton donor" evidence="5">
    <location>
        <position position="79"/>
    </location>
</feature>
<evidence type="ECO:0000256" key="1">
    <source>
        <dbReference type="ARBA" id="ARBA00001231"/>
    </source>
</evidence>
<evidence type="ECO:0000256" key="2">
    <source>
        <dbReference type="ARBA" id="ARBA00006285"/>
    </source>
</evidence>
<proteinExistence type="inferred from homology"/>
<dbReference type="GO" id="GO:0016020">
    <property type="term" value="C:membrane"/>
    <property type="evidence" value="ECO:0007669"/>
    <property type="project" value="TreeGrafter"/>
</dbReference>
<keyword evidence="8" id="KW-1185">Reference proteome</keyword>
<protein>
    <recommendedName>
        <fullName evidence="3">beta-N-acetylhexosaminidase</fullName>
        <ecNumber evidence="3">3.2.1.52</ecNumber>
    </recommendedName>
</protein>
<reference evidence="7 8" key="1">
    <citation type="journal article" date="2015" name="Genome Biol. Evol.">
        <title>Comparative Genomics of a Bacterivorous Green Alga Reveals Evolutionary Causalities and Consequences of Phago-Mixotrophic Mode of Nutrition.</title>
        <authorList>
            <person name="Burns J.A."/>
            <person name="Paasch A."/>
            <person name="Narechania A."/>
            <person name="Kim E."/>
        </authorList>
    </citation>
    <scope>NUCLEOTIDE SEQUENCE [LARGE SCALE GENOMIC DNA]</scope>
    <source>
        <strain evidence="7 8">PLY_AMNH</strain>
    </source>
</reference>
<comment type="caution">
    <text evidence="7">The sequence shown here is derived from an EMBL/GenBank/DDBJ whole genome shotgun (WGS) entry which is preliminary data.</text>
</comment>
<feature type="domain" description="Glycoside hydrolase family 20 catalytic" evidence="6">
    <location>
        <begin position="58"/>
        <end position="228"/>
    </location>
</feature>
<name>A0AAE0KXM8_9CHLO</name>
<dbReference type="InterPro" id="IPR015883">
    <property type="entry name" value="Glyco_hydro_20_cat"/>
</dbReference>
<sequence>MPAGIAYFDTRDSARTELCEVAQSRIFGSDCPALFLNASHIHRDDGGLAFVGGPHAVQSASQEVAAMIPSPLLHLGGDEPDLRCWEEHEERENETGYPEPLESFQRVLDGVLEDAHIPPSRVIRWGDVGNTSTTPRANIVQAWRDRGHRLLERGHELIVSWGWYYNQASNDCLTWMDCYQNSPHTAHAEDQWPRILGGEGCAWELSSEEFKKLVWGKLVATAERLWSDPDICQEDEVRGRLQRTLEHLRAGVQWVGAPTWSLPIGDMPCLAGRDPSSSAMAELA</sequence>
<comment type="catalytic activity">
    <reaction evidence="1">
        <text>Hydrolysis of terminal non-reducing N-acetyl-D-hexosamine residues in N-acetyl-beta-D-hexosaminides.</text>
        <dbReference type="EC" id="3.2.1.52"/>
    </reaction>
</comment>
<comment type="similarity">
    <text evidence="2">Belongs to the glycosyl hydrolase 20 family.</text>
</comment>